<name>A0ABQ6MIL8_9STRA</name>
<comment type="caution">
    <text evidence="4">The sequence shown here is derived from an EMBL/GenBank/DDBJ whole genome shotgun (WGS) entry which is preliminary data.</text>
</comment>
<feature type="chain" id="PRO_5047519591" description="Fatty acid desaturase domain-containing protein" evidence="2">
    <location>
        <begin position="23"/>
        <end position="455"/>
    </location>
</feature>
<sequence length="455" mass="49452">MTRIAALMAVLCAGLLIPAPTALLVPPATPRLLRPAPLFSATLPPPAAPPAAFPVDVSSVARSGLDYRPLANAPATFPSARQLKAVIPRDCFKPDTTKSLSYLALSSVLTSLCVSAGFAAFPHLPPSLLTSPLWALWGLATGTVGMGLWVLAHECGHGAFSKNRRLETAVGYTIHSLLLVPYFSWQRSHAVHHLYTNHMELGETHVPESGTGPLKIRGWLCSTLGPKAGLNVWGAVEGFKHLVLGWPAYLLIGSTGGPARGVTSHFSPNPLIKGDAKFKNKELFPGVWKKRVLQSGLGVAAAVAGLCAWGASNLPQMLTLYGIPYLTINAWLVLYTWLQHTDVDVPHFTDSEHSYVKGALHTIDRPYDKLDPWGLIDRLHHKIGTTHVAHHFDSSIPHYEAERATNAIKAAYPDLYLYEPTPIPQAFWRVCKGCAAVTKDGDRYVWDNRGLVEHL</sequence>
<accession>A0ABQ6MIL8</accession>
<keyword evidence="2" id="KW-0732">Signal</keyword>
<feature type="transmembrane region" description="Helical" evidence="1">
    <location>
        <begin position="133"/>
        <end position="152"/>
    </location>
</feature>
<dbReference type="Proteomes" id="UP001165060">
    <property type="component" value="Unassembled WGS sequence"/>
</dbReference>
<dbReference type="CDD" id="cd03507">
    <property type="entry name" value="Delta12-FADS-like"/>
    <property type="match status" value="1"/>
</dbReference>
<keyword evidence="5" id="KW-1185">Reference proteome</keyword>
<dbReference type="PANTHER" id="PTHR32100">
    <property type="entry name" value="OMEGA-6 FATTY ACID DESATURASE, CHLOROPLASTIC"/>
    <property type="match status" value="1"/>
</dbReference>
<evidence type="ECO:0000259" key="3">
    <source>
        <dbReference type="Pfam" id="PF00487"/>
    </source>
</evidence>
<dbReference type="Pfam" id="PF00487">
    <property type="entry name" value="FA_desaturase"/>
    <property type="match status" value="1"/>
</dbReference>
<gene>
    <name evidence="4" type="ORF">TeGR_g6099</name>
</gene>
<proteinExistence type="predicted"/>
<keyword evidence="1" id="KW-0812">Transmembrane</keyword>
<evidence type="ECO:0000256" key="1">
    <source>
        <dbReference type="SAM" id="Phobius"/>
    </source>
</evidence>
<dbReference type="EMBL" id="BRYB01000264">
    <property type="protein sequence ID" value="GMI26596.1"/>
    <property type="molecule type" value="Genomic_DNA"/>
</dbReference>
<keyword evidence="1" id="KW-1133">Transmembrane helix</keyword>
<feature type="transmembrane region" description="Helical" evidence="1">
    <location>
        <begin position="168"/>
        <end position="185"/>
    </location>
</feature>
<keyword evidence="1" id="KW-0472">Membrane</keyword>
<dbReference type="InterPro" id="IPR012171">
    <property type="entry name" value="Fatty_acid_desaturase"/>
</dbReference>
<evidence type="ECO:0000313" key="5">
    <source>
        <dbReference type="Proteomes" id="UP001165060"/>
    </source>
</evidence>
<feature type="domain" description="Fatty acid desaturase" evidence="3">
    <location>
        <begin position="133"/>
        <end position="417"/>
    </location>
</feature>
<protein>
    <recommendedName>
        <fullName evidence="3">Fatty acid desaturase domain-containing protein</fullName>
    </recommendedName>
</protein>
<feature type="transmembrane region" description="Helical" evidence="1">
    <location>
        <begin position="102"/>
        <end position="121"/>
    </location>
</feature>
<organism evidence="4 5">
    <name type="scientific">Tetraparma gracilis</name>
    <dbReference type="NCBI Taxonomy" id="2962635"/>
    <lineage>
        <taxon>Eukaryota</taxon>
        <taxon>Sar</taxon>
        <taxon>Stramenopiles</taxon>
        <taxon>Ochrophyta</taxon>
        <taxon>Bolidophyceae</taxon>
        <taxon>Parmales</taxon>
        <taxon>Triparmaceae</taxon>
        <taxon>Tetraparma</taxon>
    </lineage>
</organism>
<evidence type="ECO:0000256" key="2">
    <source>
        <dbReference type="SAM" id="SignalP"/>
    </source>
</evidence>
<dbReference type="InterPro" id="IPR005804">
    <property type="entry name" value="FA_desaturase_dom"/>
</dbReference>
<evidence type="ECO:0000313" key="4">
    <source>
        <dbReference type="EMBL" id="GMI26596.1"/>
    </source>
</evidence>
<feature type="signal peptide" evidence="2">
    <location>
        <begin position="1"/>
        <end position="22"/>
    </location>
</feature>
<reference evidence="4 5" key="1">
    <citation type="journal article" date="2023" name="Commun. Biol.">
        <title>Genome analysis of Parmales, the sister group of diatoms, reveals the evolutionary specialization of diatoms from phago-mixotrophs to photoautotrophs.</title>
        <authorList>
            <person name="Ban H."/>
            <person name="Sato S."/>
            <person name="Yoshikawa S."/>
            <person name="Yamada K."/>
            <person name="Nakamura Y."/>
            <person name="Ichinomiya M."/>
            <person name="Sato N."/>
            <person name="Blanc-Mathieu R."/>
            <person name="Endo H."/>
            <person name="Kuwata A."/>
            <person name="Ogata H."/>
        </authorList>
    </citation>
    <scope>NUCLEOTIDE SEQUENCE [LARGE SCALE GENOMIC DNA]</scope>
</reference>